<evidence type="ECO:0000313" key="2">
    <source>
        <dbReference type="EMBL" id="GMA87906.1"/>
    </source>
</evidence>
<feature type="compositionally biased region" description="Low complexity" evidence="1">
    <location>
        <begin position="69"/>
        <end position="89"/>
    </location>
</feature>
<accession>A0ABQ6JMG1</accession>
<comment type="caution">
    <text evidence="2">The sequence shown here is derived from an EMBL/GenBank/DDBJ whole genome shotgun (WGS) entry which is preliminary data.</text>
</comment>
<name>A0ABQ6JMG1_9ACTN</name>
<organism evidence="2 3">
    <name type="scientific">Angustibacter aerolatus</name>
    <dbReference type="NCBI Taxonomy" id="1162965"/>
    <lineage>
        <taxon>Bacteria</taxon>
        <taxon>Bacillati</taxon>
        <taxon>Actinomycetota</taxon>
        <taxon>Actinomycetes</taxon>
        <taxon>Kineosporiales</taxon>
        <taxon>Kineosporiaceae</taxon>
    </lineage>
</organism>
<feature type="region of interest" description="Disordered" evidence="1">
    <location>
        <begin position="62"/>
        <end position="113"/>
    </location>
</feature>
<evidence type="ECO:0000313" key="3">
    <source>
        <dbReference type="Proteomes" id="UP001157017"/>
    </source>
</evidence>
<keyword evidence="3" id="KW-1185">Reference proteome</keyword>
<evidence type="ECO:0000256" key="1">
    <source>
        <dbReference type="SAM" id="MobiDB-lite"/>
    </source>
</evidence>
<proteinExistence type="predicted"/>
<reference evidence="3" key="1">
    <citation type="journal article" date="2019" name="Int. J. Syst. Evol. Microbiol.">
        <title>The Global Catalogue of Microorganisms (GCM) 10K type strain sequencing project: providing services to taxonomists for standard genome sequencing and annotation.</title>
        <authorList>
            <consortium name="The Broad Institute Genomics Platform"/>
            <consortium name="The Broad Institute Genome Sequencing Center for Infectious Disease"/>
            <person name="Wu L."/>
            <person name="Ma J."/>
        </authorList>
    </citation>
    <scope>NUCLEOTIDE SEQUENCE [LARGE SCALE GENOMIC DNA]</scope>
    <source>
        <strain evidence="3">NBRC 108730</strain>
    </source>
</reference>
<gene>
    <name evidence="2" type="ORF">GCM10025868_31560</name>
</gene>
<dbReference type="EMBL" id="BSUZ01000001">
    <property type="protein sequence ID" value="GMA87906.1"/>
    <property type="molecule type" value="Genomic_DNA"/>
</dbReference>
<protein>
    <submittedName>
        <fullName evidence="2">Uncharacterized protein</fullName>
    </submittedName>
</protein>
<dbReference type="Proteomes" id="UP001157017">
    <property type="component" value="Unassembled WGS sequence"/>
</dbReference>
<sequence length="113" mass="11279">MHEAVEGIAPADEEAVDDVVDGRAVVRVEPHRVTAVACAGDAPGCAGGTDLVDVGHHDVRTGRGERQADGAPEAAAAAGDQGDAAGQVARHARSLPPGRAVHAPVDVHGPAHP</sequence>